<feature type="transmembrane region" description="Helical" evidence="1">
    <location>
        <begin position="42"/>
        <end position="59"/>
    </location>
</feature>
<proteinExistence type="predicted"/>
<dbReference type="EMBL" id="QSHK01000014">
    <property type="protein sequence ID" value="RHC03582.1"/>
    <property type="molecule type" value="Genomic_DNA"/>
</dbReference>
<comment type="caution">
    <text evidence="2">The sequence shown here is derived from an EMBL/GenBank/DDBJ whole genome shotgun (WGS) entry which is preliminary data.</text>
</comment>
<sequence length="85" mass="10340">MYHNKYIIICMYYERNMNEVFGIMISMLYIGEYLYLIQNNLFRIGGLLLVAIVYIFAMNQHKYNMPAYREPLYSKIVEYLQNDDM</sequence>
<name>A0A413YH20_9FIRM</name>
<keyword evidence="1" id="KW-0812">Transmembrane</keyword>
<gene>
    <name evidence="2" type="ORF">DW860_14555</name>
</gene>
<accession>A0A413YH20</accession>
<evidence type="ECO:0000256" key="1">
    <source>
        <dbReference type="SAM" id="Phobius"/>
    </source>
</evidence>
<evidence type="ECO:0000313" key="3">
    <source>
        <dbReference type="Proteomes" id="UP000284742"/>
    </source>
</evidence>
<keyword evidence="1" id="KW-0472">Membrane</keyword>
<keyword evidence="1" id="KW-1133">Transmembrane helix</keyword>
<protein>
    <submittedName>
        <fullName evidence="2">Uncharacterized protein</fullName>
    </submittedName>
</protein>
<dbReference type="AlphaFoldDB" id="A0A413YH20"/>
<dbReference type="Proteomes" id="UP000284742">
    <property type="component" value="Unassembled WGS sequence"/>
</dbReference>
<reference evidence="2 3" key="1">
    <citation type="submission" date="2018-08" db="EMBL/GenBank/DDBJ databases">
        <title>A genome reference for cultivated species of the human gut microbiota.</title>
        <authorList>
            <person name="Zou Y."/>
            <person name="Xue W."/>
            <person name="Luo G."/>
        </authorList>
    </citation>
    <scope>NUCLEOTIDE SEQUENCE [LARGE SCALE GENOMIC DNA]</scope>
    <source>
        <strain evidence="2 3">AM37-5</strain>
    </source>
</reference>
<evidence type="ECO:0000313" key="2">
    <source>
        <dbReference type="EMBL" id="RHC03582.1"/>
    </source>
</evidence>
<feature type="transmembrane region" description="Helical" evidence="1">
    <location>
        <begin position="20"/>
        <end position="36"/>
    </location>
</feature>
<organism evidence="2 3">
    <name type="scientific">Dorea formicigenerans</name>
    <dbReference type="NCBI Taxonomy" id="39486"/>
    <lineage>
        <taxon>Bacteria</taxon>
        <taxon>Bacillati</taxon>
        <taxon>Bacillota</taxon>
        <taxon>Clostridia</taxon>
        <taxon>Lachnospirales</taxon>
        <taxon>Lachnospiraceae</taxon>
        <taxon>Dorea</taxon>
    </lineage>
</organism>